<protein>
    <submittedName>
        <fullName evidence="10">Sexual differentiation process protein</fullName>
    </submittedName>
</protein>
<dbReference type="GO" id="GO:0016020">
    <property type="term" value="C:membrane"/>
    <property type="evidence" value="ECO:0007669"/>
    <property type="project" value="UniProtKB-SubCell"/>
</dbReference>
<sequence>MSGKEIGGDTVGEVQTGDTVGEKIAGTGFEPVLDITQDQIEADLNVTENDLINARDHAKDFTLEETRQIMTKVLGVHLKDPNFPVVIVDKIKAFLGNEDIFEHPENYTDLIFEMKAEAALITGNSPYAEVRAVVDNTDDMTMPCSTIRVWVIGLLFVVALAFINQLFSIRQPQIVVTANVVQLLCFPVAKAAEAILPDWGFTLFGTRHSLNPGKFSPKEHMLITIMASVGWDYPYTDDIIWSQYLPQYFNQSYAGHFGYQILVALSTNLIGYGIAGVCRRFLVYPAYCVWPASLVTIALNGAFHTDKNIAVPGPFKKIFTISRLRFFLYAFIAMFVYFWFPNYIFQALSIFNWMTWIAPNNVNLGIWYANSYYTGYLPINSNRVFDHFGELYNISHAINEKGLFDGPKYEAYSPAYLSSGYATVYLFFFAIYAAVISYTYLYHRHEIAMGFRNLFNSFRKKEDRNNDHDYTDVHNRLMAKYPEVPEWWYLLALCFAVCLGCAGIAGWQTYTTVGVVFYGILLCLIFVVPVGIIKAITGIEITLNVLAEFIGGSWAGGNALDMNYFKAFG</sequence>
<name>A0A559MFZ6_9HELO</name>
<keyword evidence="3" id="KW-0813">Transport</keyword>
<comment type="subcellular location">
    <subcellularLocation>
        <location evidence="1">Membrane</location>
        <topology evidence="1">Multi-pass membrane protein</topology>
    </subcellularLocation>
</comment>
<dbReference type="Pfam" id="PF03169">
    <property type="entry name" value="OPT"/>
    <property type="match status" value="2"/>
</dbReference>
<evidence type="ECO:0000256" key="1">
    <source>
        <dbReference type="ARBA" id="ARBA00004141"/>
    </source>
</evidence>
<feature type="transmembrane region" description="Helical" evidence="9">
    <location>
        <begin position="281"/>
        <end position="303"/>
    </location>
</feature>
<organism evidence="10 11">
    <name type="scientific">Lachnellula willkommii</name>
    <dbReference type="NCBI Taxonomy" id="215461"/>
    <lineage>
        <taxon>Eukaryota</taxon>
        <taxon>Fungi</taxon>
        <taxon>Dikarya</taxon>
        <taxon>Ascomycota</taxon>
        <taxon>Pezizomycotina</taxon>
        <taxon>Leotiomycetes</taxon>
        <taxon>Helotiales</taxon>
        <taxon>Lachnaceae</taxon>
        <taxon>Lachnellula</taxon>
    </lineage>
</organism>
<dbReference type="AlphaFoldDB" id="A0A559MFZ6"/>
<feature type="transmembrane region" description="Helical" evidence="9">
    <location>
        <begin position="513"/>
        <end position="533"/>
    </location>
</feature>
<dbReference type="EMBL" id="QGML01000454">
    <property type="protein sequence ID" value="TVY91818.1"/>
    <property type="molecule type" value="Genomic_DNA"/>
</dbReference>
<reference evidence="10 11" key="1">
    <citation type="submission" date="2018-05" db="EMBL/GenBank/DDBJ databases">
        <title>Genome sequencing and assembly of the regulated plant pathogen Lachnellula willkommii and related sister species for the development of diagnostic species identification markers.</title>
        <authorList>
            <person name="Giroux E."/>
            <person name="Bilodeau G."/>
        </authorList>
    </citation>
    <scope>NUCLEOTIDE SEQUENCE [LARGE SCALE GENOMIC DNA]</scope>
    <source>
        <strain evidence="10 11">CBS 172.35</strain>
    </source>
</reference>
<evidence type="ECO:0000256" key="6">
    <source>
        <dbReference type="ARBA" id="ARBA00022927"/>
    </source>
</evidence>
<dbReference type="GO" id="GO:0015031">
    <property type="term" value="P:protein transport"/>
    <property type="evidence" value="ECO:0007669"/>
    <property type="project" value="UniProtKB-KW"/>
</dbReference>
<comment type="similarity">
    <text evidence="2">Belongs to the oligopeptide OPT transporter family.</text>
</comment>
<proteinExistence type="inferred from homology"/>
<evidence type="ECO:0000256" key="8">
    <source>
        <dbReference type="ARBA" id="ARBA00023136"/>
    </source>
</evidence>
<evidence type="ECO:0000313" key="10">
    <source>
        <dbReference type="EMBL" id="TVY91818.1"/>
    </source>
</evidence>
<feature type="transmembrane region" description="Helical" evidence="9">
    <location>
        <begin position="422"/>
        <end position="442"/>
    </location>
</feature>
<keyword evidence="8 9" id="KW-0472">Membrane</keyword>
<evidence type="ECO:0000256" key="9">
    <source>
        <dbReference type="SAM" id="Phobius"/>
    </source>
</evidence>
<evidence type="ECO:0000256" key="5">
    <source>
        <dbReference type="ARBA" id="ARBA00022856"/>
    </source>
</evidence>
<keyword evidence="7 9" id="KW-1133">Transmembrane helix</keyword>
<evidence type="ECO:0000256" key="3">
    <source>
        <dbReference type="ARBA" id="ARBA00022448"/>
    </source>
</evidence>
<keyword evidence="6" id="KW-0653">Protein transport</keyword>
<evidence type="ECO:0000256" key="7">
    <source>
        <dbReference type="ARBA" id="ARBA00022989"/>
    </source>
</evidence>
<dbReference type="InterPro" id="IPR004813">
    <property type="entry name" value="OPT"/>
</dbReference>
<dbReference type="InterPro" id="IPR004648">
    <property type="entry name" value="Oligpept_transpt"/>
</dbReference>
<comment type="caution">
    <text evidence="10">The sequence shown here is derived from an EMBL/GenBank/DDBJ whole genome shotgun (WGS) entry which is preliminary data.</text>
</comment>
<evidence type="ECO:0000313" key="11">
    <source>
        <dbReference type="Proteomes" id="UP000315522"/>
    </source>
</evidence>
<gene>
    <name evidence="10" type="primary">isp4_2</name>
    <name evidence="10" type="ORF">LAWI1_G003896</name>
</gene>
<dbReference type="PANTHER" id="PTHR22601">
    <property type="entry name" value="ISP4 LIKE PROTEIN"/>
    <property type="match status" value="1"/>
</dbReference>
<keyword evidence="5" id="KW-0571">Peptide transport</keyword>
<keyword evidence="4 9" id="KW-0812">Transmembrane</keyword>
<evidence type="ECO:0000256" key="4">
    <source>
        <dbReference type="ARBA" id="ARBA00022692"/>
    </source>
</evidence>
<dbReference type="NCBIfam" id="TIGR00728">
    <property type="entry name" value="OPT_sfam"/>
    <property type="match status" value="1"/>
</dbReference>
<keyword evidence="11" id="KW-1185">Reference proteome</keyword>
<evidence type="ECO:0000256" key="2">
    <source>
        <dbReference type="ARBA" id="ARBA00008807"/>
    </source>
</evidence>
<feature type="transmembrane region" description="Helical" evidence="9">
    <location>
        <begin position="487"/>
        <end position="507"/>
    </location>
</feature>
<feature type="transmembrane region" description="Helical" evidence="9">
    <location>
        <begin position="257"/>
        <end position="275"/>
    </location>
</feature>
<accession>A0A559MFZ6</accession>
<feature type="transmembrane region" description="Helical" evidence="9">
    <location>
        <begin position="324"/>
        <end position="345"/>
    </location>
</feature>
<feature type="transmembrane region" description="Helical" evidence="9">
    <location>
        <begin position="147"/>
        <end position="167"/>
    </location>
</feature>
<dbReference type="Proteomes" id="UP000315522">
    <property type="component" value="Unassembled WGS sequence"/>
</dbReference>
<dbReference type="GO" id="GO:0035673">
    <property type="term" value="F:oligopeptide transmembrane transporter activity"/>
    <property type="evidence" value="ECO:0007669"/>
    <property type="project" value="InterPro"/>
</dbReference>